<keyword evidence="6 12" id="KW-0863">Zinc-finger</keyword>
<dbReference type="EMBL" id="KE525316">
    <property type="protein sequence ID" value="KFB46332.1"/>
    <property type="molecule type" value="Genomic_DNA"/>
</dbReference>
<feature type="compositionally biased region" description="Polar residues" evidence="13">
    <location>
        <begin position="1068"/>
        <end position="1078"/>
    </location>
</feature>
<dbReference type="FunFam" id="3.30.160.60:FF:000048">
    <property type="entry name" value="GLI family zinc finger 3"/>
    <property type="match status" value="1"/>
</dbReference>
<dbReference type="SUPFAM" id="SSF57667">
    <property type="entry name" value="beta-beta-alpha zinc fingers"/>
    <property type="match status" value="4"/>
</dbReference>
<dbReference type="PROSITE" id="PS50157">
    <property type="entry name" value="ZINC_FINGER_C2H2_2"/>
    <property type="match status" value="5"/>
</dbReference>
<comment type="subcellular location">
    <subcellularLocation>
        <location evidence="1">Nucleus</location>
    </subcellularLocation>
</comment>
<feature type="compositionally biased region" description="Polar residues" evidence="13">
    <location>
        <begin position="1099"/>
        <end position="1108"/>
    </location>
</feature>
<dbReference type="OrthoDB" id="3214149at2759"/>
<sequence length="1573" mass="165840">MYTLANNANFAELQFLSARRAAVAAAVASAEAAHASGSVLPPHPPAPATVVPLTISPPATSGASLNGDGERSSSTGGNGTTSISNGTSPAAGAAGGSSPGLPTPNGTTGATSLGSSAGQTNIPSVPVPHPSDFHPAYRIPGYMEHLYSLQHASASLHGLGLTSEYINARNAIADLHPANSLASADFHFSIDAASRLNSPRPGSIRASVSRKRALSSSPYSDSFDISSMIRYSPNSLASLVNASRSSSTSGSYGHLSASALGPTLGMHSAMPPHLQHLLRSSGFLHTLPGHHTPTASMFSLSHHPLHPGHSLSKPQQITDLSSKKQEQPTSSSQVTRVEADSASNAQQKKSRVKRDGILHVPTQKGSPQDERPTKTTSNNHLSPTSTQGPSNQGSHLATSTTHNGGLNLSPMHPELGSGGRGGGCDLAGGTLGGGGGGSAMDTSCNNGNMSNAMGSGGGYRDVGGIGHDGGSRADTTEPKDEPGDFIETNCHWRECSLEFNTQDELVKHINNDHIHANKKSFVCRWDDCSRDEKPFKAQYMLVVHMRRHTGEKPHKCTFEGCCKAYSRLENLKTHLRSHTGEKPYTCEYPGCSKAFSNASDRAKHQNRTHSNEKPYVCKAPGCTKRYTDPSSLRKHVKTVHGAEFYANKKHKGNNYGGGGSSGGDGAGEDGEGSNHMFDSSPRSEDKTTSMSSPSIKSESDANSPTHPPINSPMSISALTAGLGEELHDGGNMQLGSMVGLDDPAWPYVDEDLEVADLPYVLREMVDLGGATGAGTAVAARNNPRNRFKNRINHKGSLLGSNPLSNIPEMNSGQMRNFGLGELNKKITDLKMEPGTTPPPQPMSHPSPVIGKTGQTDPQMRPPGPPSSTNTATMMMMNAYLNPAQNRRDSNNSTTSSSYYSMRSADISRRSSQASQQSSISTMRPSYYNSSSLYDPISPGSSRRSSSMSTATTGGQSLPPPPSSHLIATHLQRFGGNGQMTNSMNAMGGQSGVNGSRHSIPNNTSNGGVSFFGQQQHALAGQIDRRMSEPVASGSHATTGTGNGTPTAGPMAGRMHSQYMNRRMGPANPQHSQRSAPTCTATSGAGDGVAAGSGTGAASLNNKISNPPNTGKLHPNQEVVLDEVEEGEMVENKLVIPDEMLQYLNQVADMAGEVGNTSKAANRTATEPPSDPLPGGGSHWNGAQNDNGAFGGGGGNGTLSHPQPAVNFTQPQSNMLMSPQSQYSNDDCSLMSNVMSPQTPQHQQMMSPMMPDNTVAPLTPTTSNTNSYSVPSQMMSQQTPATQGQQTHPPCGDISQSQMSPAIAAMTPTGAIDPALGTNGCPQTIENSVAIAAPSAPPQPMESSLQTPPLPSTPTGFGDPTATAAPPPALPMSLTEDNGIVMAQAANNGSAMGSDTYQRTLEYVQNCQNWSESAADMVSSSTHPSSNLVINDMSTSLSSYFEEDRIQPICVPLTPIIPSSVHIPFQYDVLWPEEGALPKQIPMKYVPHEICEKFTNNQLTLHEGQICAKYERQTSTRLINGSGSPLLVEFHDRTFQLGILSIGLANATYHDPYVYVNITTHSKWIHDTILSDMQ</sequence>
<feature type="compositionally biased region" description="Low complexity" evidence="13">
    <location>
        <begin position="1342"/>
        <end position="1363"/>
    </location>
</feature>
<feature type="domain" description="C2H2-type" evidence="14">
    <location>
        <begin position="615"/>
        <end position="645"/>
    </location>
</feature>
<dbReference type="VEuPathDB" id="VectorBase:ASIS001386"/>
<dbReference type="SUPFAM" id="SSF50494">
    <property type="entry name" value="Trypsin-like serine proteases"/>
    <property type="match status" value="1"/>
</dbReference>
<dbReference type="EnsemblMetazoa" id="ASIC014324-RA">
    <property type="protein sequence ID" value="ASIC014324-PA"/>
    <property type="gene ID" value="ASIC014324"/>
</dbReference>
<comment type="similarity">
    <text evidence="2">Belongs to the GLI C2H2-type zinc-finger protein family.</text>
</comment>
<feature type="domain" description="C2H2-type" evidence="14">
    <location>
        <begin position="488"/>
        <end position="520"/>
    </location>
</feature>
<dbReference type="GO" id="GO:0007367">
    <property type="term" value="P:segment polarity determination"/>
    <property type="evidence" value="ECO:0007669"/>
    <property type="project" value="UniProtKB-KW"/>
</dbReference>
<dbReference type="Proteomes" id="UP000030765">
    <property type="component" value="Unassembled WGS sequence"/>
</dbReference>
<dbReference type="InterPro" id="IPR043504">
    <property type="entry name" value="Peptidase_S1_PA_chymotrypsin"/>
</dbReference>
<evidence type="ECO:0000313" key="16">
    <source>
        <dbReference type="EnsemblMetazoa" id="ASIC014324-PA"/>
    </source>
</evidence>
<dbReference type="SMART" id="SM00355">
    <property type="entry name" value="ZnF_C2H2"/>
    <property type="match status" value="5"/>
</dbReference>
<dbReference type="Pfam" id="PF00096">
    <property type="entry name" value="zf-C2H2"/>
    <property type="match status" value="1"/>
</dbReference>
<keyword evidence="10" id="KW-0804">Transcription</keyword>
<dbReference type="GO" id="GO:0008270">
    <property type="term" value="F:zinc ion binding"/>
    <property type="evidence" value="ECO:0007669"/>
    <property type="project" value="UniProtKB-KW"/>
</dbReference>
<dbReference type="Gene3D" id="3.30.160.60">
    <property type="entry name" value="Classic Zinc Finger"/>
    <property type="match status" value="5"/>
</dbReference>
<keyword evidence="17" id="KW-1185">Reference proteome</keyword>
<dbReference type="Gene3D" id="2.40.10.10">
    <property type="entry name" value="Trypsin-like serine proteases"/>
    <property type="match status" value="1"/>
</dbReference>
<feature type="region of interest" description="Disordered" evidence="13">
    <location>
        <begin position="459"/>
        <end position="481"/>
    </location>
</feature>
<dbReference type="EMBL" id="ATLV01021323">
    <property type="status" value="NOT_ANNOTATED_CDS"/>
    <property type="molecule type" value="Genomic_DNA"/>
</dbReference>
<feature type="compositionally biased region" description="Pro residues" evidence="13">
    <location>
        <begin position="835"/>
        <end position="844"/>
    </location>
</feature>
<keyword evidence="3" id="KW-0217">Developmental protein</keyword>
<dbReference type="InterPro" id="IPR043359">
    <property type="entry name" value="GLI-like"/>
</dbReference>
<keyword evidence="3" id="KW-0709">Segmentation polarity protein</keyword>
<evidence type="ECO:0000313" key="15">
    <source>
        <dbReference type="EMBL" id="KFB46332.1"/>
    </source>
</evidence>
<dbReference type="FunFam" id="3.30.160.60:FF:000068">
    <property type="entry name" value="GLI family zinc finger 3"/>
    <property type="match status" value="1"/>
</dbReference>
<proteinExistence type="inferred from homology"/>
<dbReference type="InterPro" id="IPR013087">
    <property type="entry name" value="Znf_C2H2_type"/>
</dbReference>
<feature type="domain" description="C2H2-type" evidence="14">
    <location>
        <begin position="554"/>
        <end position="583"/>
    </location>
</feature>
<feature type="region of interest" description="Disordered" evidence="13">
    <location>
        <begin position="829"/>
        <end position="965"/>
    </location>
</feature>
<dbReference type="GO" id="GO:0000122">
    <property type="term" value="P:negative regulation of transcription by RNA polymerase II"/>
    <property type="evidence" value="ECO:0007669"/>
    <property type="project" value="UniProtKB-ARBA"/>
</dbReference>
<evidence type="ECO:0000256" key="5">
    <source>
        <dbReference type="ARBA" id="ARBA00022737"/>
    </source>
</evidence>
<evidence type="ECO:0000256" key="12">
    <source>
        <dbReference type="PROSITE-ProRule" id="PRU00042"/>
    </source>
</evidence>
<evidence type="ECO:0000256" key="6">
    <source>
        <dbReference type="ARBA" id="ARBA00022771"/>
    </source>
</evidence>
<evidence type="ECO:0000256" key="10">
    <source>
        <dbReference type="ARBA" id="ARBA00023163"/>
    </source>
</evidence>
<dbReference type="FunFam" id="3.30.160.60:FF:000036">
    <property type="entry name" value="GLI family zinc finger 3"/>
    <property type="match status" value="1"/>
</dbReference>
<feature type="compositionally biased region" description="Polar residues" evidence="13">
    <location>
        <begin position="688"/>
        <end position="704"/>
    </location>
</feature>
<dbReference type="Pfam" id="PF23561">
    <property type="entry name" value="zf-C2H2_15"/>
    <property type="match status" value="1"/>
</dbReference>
<dbReference type="InterPro" id="IPR009003">
    <property type="entry name" value="Peptidase_S1_PA"/>
</dbReference>
<feature type="compositionally biased region" description="Polar residues" evidence="13">
    <location>
        <begin position="327"/>
        <end position="347"/>
    </location>
</feature>
<feature type="compositionally biased region" description="Polar residues" evidence="13">
    <location>
        <begin position="374"/>
        <end position="406"/>
    </location>
</feature>
<feature type="compositionally biased region" description="Basic and acidic residues" evidence="13">
    <location>
        <begin position="469"/>
        <end position="481"/>
    </location>
</feature>
<feature type="compositionally biased region" description="Low complexity" evidence="13">
    <location>
        <begin position="937"/>
        <end position="956"/>
    </location>
</feature>
<feature type="compositionally biased region" description="Polar residues" evidence="13">
    <location>
        <begin position="992"/>
        <end position="1016"/>
    </location>
</feature>
<name>A0A084W7Y8_ANOSI</name>
<feature type="region of interest" description="Disordered" evidence="13">
    <location>
        <begin position="648"/>
        <end position="715"/>
    </location>
</feature>
<feature type="compositionally biased region" description="Gly residues" evidence="13">
    <location>
        <begin position="654"/>
        <end position="665"/>
    </location>
</feature>
<evidence type="ECO:0000256" key="13">
    <source>
        <dbReference type="SAM" id="MobiDB-lite"/>
    </source>
</evidence>
<dbReference type="OMA" id="DCSRGEK"/>
<evidence type="ECO:0000259" key="14">
    <source>
        <dbReference type="PROSITE" id="PS50157"/>
    </source>
</evidence>
<dbReference type="PROSITE" id="PS00028">
    <property type="entry name" value="ZINC_FINGER_C2H2_1"/>
    <property type="match status" value="4"/>
</dbReference>
<evidence type="ECO:0000256" key="2">
    <source>
        <dbReference type="ARBA" id="ARBA00010831"/>
    </source>
</evidence>
<evidence type="ECO:0000256" key="7">
    <source>
        <dbReference type="ARBA" id="ARBA00022833"/>
    </source>
</evidence>
<protein>
    <submittedName>
        <fullName evidence="15">AGAP004637-PA-like protein</fullName>
    </submittedName>
</protein>
<keyword evidence="8" id="KW-0805">Transcription regulation</keyword>
<feature type="compositionally biased region" description="Low complexity" evidence="13">
    <location>
        <begin position="868"/>
        <end position="878"/>
    </location>
</feature>
<feature type="region of interest" description="Disordered" evidence="13">
    <location>
        <begin position="1158"/>
        <end position="1231"/>
    </location>
</feature>
<keyword evidence="5" id="KW-0677">Repeat</keyword>
<dbReference type="InterPro" id="IPR056436">
    <property type="entry name" value="Znf-C2H2_ZIC1-5/GLI1-3-like"/>
</dbReference>
<gene>
    <name evidence="15" type="ORF">ZHAS_00014324</name>
</gene>
<dbReference type="FunFam" id="3.30.160.60:FF:000031">
    <property type="entry name" value="GLI family zinc finger 3"/>
    <property type="match status" value="1"/>
</dbReference>
<evidence type="ECO:0000256" key="3">
    <source>
        <dbReference type="ARBA" id="ARBA00022716"/>
    </source>
</evidence>
<reference evidence="16" key="2">
    <citation type="submission" date="2020-05" db="UniProtKB">
        <authorList>
            <consortium name="EnsemblMetazoa"/>
        </authorList>
    </citation>
    <scope>IDENTIFICATION</scope>
</reference>
<feature type="compositionally biased region" description="Low complexity" evidence="13">
    <location>
        <begin position="1036"/>
        <end position="1052"/>
    </location>
</feature>
<evidence type="ECO:0000256" key="1">
    <source>
        <dbReference type="ARBA" id="ARBA00004123"/>
    </source>
</evidence>
<feature type="region of interest" description="Disordered" evidence="13">
    <location>
        <begin position="36"/>
        <end position="129"/>
    </location>
</feature>
<dbReference type="PANTHER" id="PTHR45718:SF4">
    <property type="entry name" value="TRANSCRIPTIONAL ACTIVATOR CUBITUS INTERRUPTUS"/>
    <property type="match status" value="1"/>
</dbReference>
<dbReference type="STRING" id="74873.A0A084W7Y8"/>
<dbReference type="InterPro" id="IPR036236">
    <property type="entry name" value="Znf_C2H2_sf"/>
</dbReference>
<accession>A0A084W7Y8</accession>
<reference evidence="15 17" key="1">
    <citation type="journal article" date="2014" name="BMC Genomics">
        <title>Genome sequence of Anopheles sinensis provides insight into genetics basis of mosquito competence for malaria parasites.</title>
        <authorList>
            <person name="Zhou D."/>
            <person name="Zhang D."/>
            <person name="Ding G."/>
            <person name="Shi L."/>
            <person name="Hou Q."/>
            <person name="Ye Y."/>
            <person name="Xu Y."/>
            <person name="Zhou H."/>
            <person name="Xiong C."/>
            <person name="Li S."/>
            <person name="Yu J."/>
            <person name="Hong S."/>
            <person name="Yu X."/>
            <person name="Zou P."/>
            <person name="Chen C."/>
            <person name="Chang X."/>
            <person name="Wang W."/>
            <person name="Lv Y."/>
            <person name="Sun Y."/>
            <person name="Ma L."/>
            <person name="Shen B."/>
            <person name="Zhu C."/>
        </authorList>
    </citation>
    <scope>NUCLEOTIDE SEQUENCE [LARGE SCALE GENOMIC DNA]</scope>
</reference>
<evidence type="ECO:0000256" key="4">
    <source>
        <dbReference type="ARBA" id="ARBA00022723"/>
    </source>
</evidence>
<feature type="compositionally biased region" description="Low complexity" evidence="13">
    <location>
        <begin position="299"/>
        <end position="314"/>
    </location>
</feature>
<dbReference type="FunFam" id="3.30.160.60:FF:000019">
    <property type="entry name" value="GLI family zinc finger 3"/>
    <property type="match status" value="1"/>
</dbReference>
<feature type="region of interest" description="Disordered" evidence="13">
    <location>
        <begin position="1333"/>
        <end position="1365"/>
    </location>
</feature>
<evidence type="ECO:0000313" key="17">
    <source>
        <dbReference type="Proteomes" id="UP000030765"/>
    </source>
</evidence>
<feature type="compositionally biased region" description="Polar residues" evidence="13">
    <location>
        <begin position="105"/>
        <end position="123"/>
    </location>
</feature>
<keyword evidence="7" id="KW-0862">Zinc</keyword>
<feature type="compositionally biased region" description="Low complexity" evidence="13">
    <location>
        <begin position="890"/>
        <end position="920"/>
    </location>
</feature>
<keyword evidence="11" id="KW-0539">Nucleus</keyword>
<feature type="domain" description="C2H2-type" evidence="14">
    <location>
        <begin position="584"/>
        <end position="614"/>
    </location>
</feature>
<feature type="compositionally biased region" description="Polar residues" evidence="13">
    <location>
        <begin position="1197"/>
        <end position="1231"/>
    </location>
</feature>
<feature type="compositionally biased region" description="Gly residues" evidence="13">
    <location>
        <begin position="459"/>
        <end position="468"/>
    </location>
</feature>
<evidence type="ECO:0000256" key="11">
    <source>
        <dbReference type="ARBA" id="ARBA00023242"/>
    </source>
</evidence>
<feature type="domain" description="C2H2-type" evidence="14">
    <location>
        <begin position="526"/>
        <end position="553"/>
    </location>
</feature>
<dbReference type="GO" id="GO:0140297">
    <property type="term" value="F:DNA-binding transcription factor binding"/>
    <property type="evidence" value="ECO:0007669"/>
    <property type="project" value="UniProtKB-ARBA"/>
</dbReference>
<feature type="compositionally biased region" description="Low complexity" evidence="13">
    <location>
        <begin position="72"/>
        <end position="92"/>
    </location>
</feature>
<feature type="compositionally biased region" description="Polar residues" evidence="13">
    <location>
        <begin position="921"/>
        <end position="932"/>
    </location>
</feature>
<evidence type="ECO:0000256" key="9">
    <source>
        <dbReference type="ARBA" id="ARBA00023125"/>
    </source>
</evidence>
<dbReference type="GO" id="GO:0005634">
    <property type="term" value="C:nucleus"/>
    <property type="evidence" value="ECO:0007669"/>
    <property type="project" value="UniProtKB-SubCell"/>
</dbReference>
<dbReference type="GO" id="GO:0000978">
    <property type="term" value="F:RNA polymerase II cis-regulatory region sequence-specific DNA binding"/>
    <property type="evidence" value="ECO:0007669"/>
    <property type="project" value="TreeGrafter"/>
</dbReference>
<feature type="compositionally biased region" description="Gly residues" evidence="13">
    <location>
        <begin position="1084"/>
        <end position="1094"/>
    </location>
</feature>
<dbReference type="VEuPathDB" id="VectorBase:ASIC014324"/>
<feature type="region of interest" description="Disordered" evidence="13">
    <location>
        <begin position="988"/>
        <end position="1052"/>
    </location>
</feature>
<dbReference type="GO" id="GO:0000981">
    <property type="term" value="F:DNA-binding transcription factor activity, RNA polymerase II-specific"/>
    <property type="evidence" value="ECO:0007669"/>
    <property type="project" value="TreeGrafter"/>
</dbReference>
<dbReference type="PANTHER" id="PTHR45718">
    <property type="entry name" value="TRANSCRIPTIONAL ACTIVATOR CUBITUS INTERRUPTUS"/>
    <property type="match status" value="1"/>
</dbReference>
<keyword evidence="9" id="KW-0238">DNA-binding</keyword>
<organism evidence="15">
    <name type="scientific">Anopheles sinensis</name>
    <name type="common">Mosquito</name>
    <dbReference type="NCBI Taxonomy" id="74873"/>
    <lineage>
        <taxon>Eukaryota</taxon>
        <taxon>Metazoa</taxon>
        <taxon>Ecdysozoa</taxon>
        <taxon>Arthropoda</taxon>
        <taxon>Hexapoda</taxon>
        <taxon>Insecta</taxon>
        <taxon>Pterygota</taxon>
        <taxon>Neoptera</taxon>
        <taxon>Endopterygota</taxon>
        <taxon>Diptera</taxon>
        <taxon>Nematocera</taxon>
        <taxon>Culicoidea</taxon>
        <taxon>Culicidae</taxon>
        <taxon>Anophelinae</taxon>
        <taxon>Anopheles</taxon>
    </lineage>
</organism>
<feature type="region of interest" description="Disordered" evidence="13">
    <location>
        <begin position="1064"/>
        <end position="1113"/>
    </location>
</feature>
<feature type="region of interest" description="Disordered" evidence="13">
    <location>
        <begin position="295"/>
        <end position="421"/>
    </location>
</feature>
<evidence type="ECO:0000256" key="8">
    <source>
        <dbReference type="ARBA" id="ARBA00023015"/>
    </source>
</evidence>
<keyword evidence="4" id="KW-0479">Metal-binding</keyword>